<keyword evidence="4" id="KW-1185">Reference proteome</keyword>
<evidence type="ECO:0008006" key="5">
    <source>
        <dbReference type="Google" id="ProtNLM"/>
    </source>
</evidence>
<dbReference type="Gene3D" id="1.10.443.10">
    <property type="entry name" value="Intergrase catalytic core"/>
    <property type="match status" value="1"/>
</dbReference>
<evidence type="ECO:0000256" key="1">
    <source>
        <dbReference type="ARBA" id="ARBA00023172"/>
    </source>
</evidence>
<dbReference type="SUPFAM" id="SSF56349">
    <property type="entry name" value="DNA breaking-rejoining enzymes"/>
    <property type="match status" value="1"/>
</dbReference>
<evidence type="ECO:0000256" key="2">
    <source>
        <dbReference type="SAM" id="MobiDB-lite"/>
    </source>
</evidence>
<keyword evidence="1" id="KW-0233">DNA recombination</keyword>
<dbReference type="EMBL" id="BBYQ01000128">
    <property type="protein sequence ID" value="GAP31824.1"/>
    <property type="molecule type" value="Genomic_DNA"/>
</dbReference>
<reference evidence="3 4" key="2">
    <citation type="journal article" date="2016" name="Genome Announc.">
        <title>Draft Genome Sequence of Erythromycin- and Oxytetracycline-Sensitive Nocardia seriolae Strain U-1 (NBRC 110359).</title>
        <authorList>
            <person name="Imajoh M."/>
            <person name="Sukeda M."/>
            <person name="Shimizu M."/>
            <person name="Yamane J."/>
            <person name="Ohnishi K."/>
            <person name="Oshima S."/>
        </authorList>
    </citation>
    <scope>NUCLEOTIDE SEQUENCE [LARGE SCALE GENOMIC DNA]</scope>
    <source>
        <strain evidence="3 4">U-1</strain>
    </source>
</reference>
<protein>
    <recommendedName>
        <fullName evidence="5">Tyr recombinase domain-containing protein</fullName>
    </recommendedName>
</protein>
<proteinExistence type="predicted"/>
<evidence type="ECO:0000313" key="3">
    <source>
        <dbReference type="EMBL" id="GAP31824.1"/>
    </source>
</evidence>
<name>A0ABC9Z2A9_9NOCA</name>
<sequence length="106" mass="11428">MGYSIQTVPSEMGRPLPGSPIRPARSADDPRWAPHDRRHTDCRSGSLDASVLARMLGHSDPSITLKLYANLFDTDLGRVAVAIDKAYSPAPCRNPAKAENAETKAA</sequence>
<dbReference type="AlphaFoldDB" id="A0ABC9Z2A9"/>
<evidence type="ECO:0000313" key="4">
    <source>
        <dbReference type="Proteomes" id="UP000037179"/>
    </source>
</evidence>
<comment type="caution">
    <text evidence="3">The sequence shown here is derived from an EMBL/GenBank/DDBJ whole genome shotgun (WGS) entry which is preliminary data.</text>
</comment>
<organism evidence="3 4">
    <name type="scientific">Nocardia seriolae</name>
    <dbReference type="NCBI Taxonomy" id="37332"/>
    <lineage>
        <taxon>Bacteria</taxon>
        <taxon>Bacillati</taxon>
        <taxon>Actinomycetota</taxon>
        <taxon>Actinomycetes</taxon>
        <taxon>Mycobacteriales</taxon>
        <taxon>Nocardiaceae</taxon>
        <taxon>Nocardia</taxon>
    </lineage>
</organism>
<feature type="region of interest" description="Disordered" evidence="2">
    <location>
        <begin position="1"/>
        <end position="41"/>
    </location>
</feature>
<accession>A0ABC9Z2A9</accession>
<dbReference type="GO" id="GO:0006310">
    <property type="term" value="P:DNA recombination"/>
    <property type="evidence" value="ECO:0007669"/>
    <property type="project" value="UniProtKB-KW"/>
</dbReference>
<dbReference type="Proteomes" id="UP000037179">
    <property type="component" value="Unassembled WGS sequence"/>
</dbReference>
<dbReference type="InterPro" id="IPR013762">
    <property type="entry name" value="Integrase-like_cat_sf"/>
</dbReference>
<feature type="compositionally biased region" description="Basic and acidic residues" evidence="2">
    <location>
        <begin position="25"/>
        <end position="41"/>
    </location>
</feature>
<gene>
    <name evidence="3" type="ORF">NSK11_contig00128-0022</name>
</gene>
<reference evidence="4" key="1">
    <citation type="submission" date="2015-07" db="EMBL/GenBank/DDBJ databases">
        <title>Nocardia seriolae U-1 whole genome shotgun sequence.</title>
        <authorList>
            <person name="Imajoh M."/>
            <person name="Fukumoto Y."/>
            <person name="Sukeda M."/>
            <person name="Yamane J."/>
            <person name="Yamasaki K."/>
            <person name="Shimizu M."/>
            <person name="Ohnishi K."/>
            <person name="Oshima S."/>
        </authorList>
    </citation>
    <scope>NUCLEOTIDE SEQUENCE [LARGE SCALE GENOMIC DNA]</scope>
    <source>
        <strain evidence="4">U-1</strain>
    </source>
</reference>
<dbReference type="InterPro" id="IPR011010">
    <property type="entry name" value="DNA_brk_join_enz"/>
</dbReference>